<evidence type="ECO:0000313" key="11">
    <source>
        <dbReference type="EMBL" id="CAH1981186.1"/>
    </source>
</evidence>
<dbReference type="EMBL" id="CAKOFQ010006860">
    <property type="protein sequence ID" value="CAH1977598.1"/>
    <property type="molecule type" value="Genomic_DNA"/>
</dbReference>
<dbReference type="GO" id="GO:0016787">
    <property type="term" value="F:hydrolase activity"/>
    <property type="evidence" value="ECO:0007669"/>
    <property type="project" value="UniProtKB-KW"/>
</dbReference>
<dbReference type="PANTHER" id="PTHR22930:SF269">
    <property type="entry name" value="NUCLEASE HARBI1-LIKE PROTEIN"/>
    <property type="match status" value="1"/>
</dbReference>
<evidence type="ECO:0000256" key="5">
    <source>
        <dbReference type="ARBA" id="ARBA00022723"/>
    </source>
</evidence>
<dbReference type="AlphaFoldDB" id="A0A9P0KMH3"/>
<proteinExistence type="inferred from homology"/>
<comment type="subcellular location">
    <subcellularLocation>
        <location evidence="2">Nucleus</location>
    </subcellularLocation>
</comment>
<evidence type="ECO:0000256" key="1">
    <source>
        <dbReference type="ARBA" id="ARBA00001968"/>
    </source>
</evidence>
<dbReference type="Pfam" id="PF13359">
    <property type="entry name" value="DDE_Tnp_4"/>
    <property type="match status" value="1"/>
</dbReference>
<dbReference type="GO" id="GO:0046872">
    <property type="term" value="F:metal ion binding"/>
    <property type="evidence" value="ECO:0007669"/>
    <property type="project" value="UniProtKB-KW"/>
</dbReference>
<keyword evidence="4" id="KW-0540">Nuclease</keyword>
<evidence type="ECO:0000313" key="12">
    <source>
        <dbReference type="Proteomes" id="UP001152888"/>
    </source>
</evidence>
<dbReference type="GO" id="GO:0004518">
    <property type="term" value="F:nuclease activity"/>
    <property type="evidence" value="ECO:0007669"/>
    <property type="project" value="UniProtKB-KW"/>
</dbReference>
<keyword evidence="12" id="KW-1185">Reference proteome</keyword>
<evidence type="ECO:0000313" key="9">
    <source>
        <dbReference type="EMBL" id="CAH1958142.1"/>
    </source>
</evidence>
<reference evidence="10" key="1">
    <citation type="submission" date="2022-03" db="EMBL/GenBank/DDBJ databases">
        <authorList>
            <person name="Sayadi A."/>
        </authorList>
    </citation>
    <scope>NUCLEOTIDE SEQUENCE</scope>
</reference>
<dbReference type="Proteomes" id="UP001152888">
    <property type="component" value="Unassembled WGS sequence"/>
</dbReference>
<dbReference type="EMBL" id="CAKOFQ010006905">
    <property type="protein sequence ID" value="CAH1981186.1"/>
    <property type="molecule type" value="Genomic_DNA"/>
</dbReference>
<comment type="cofactor">
    <cofactor evidence="1">
        <name>a divalent metal cation</name>
        <dbReference type="ChEBI" id="CHEBI:60240"/>
    </cofactor>
</comment>
<accession>A0A9P0KMH3</accession>
<comment type="similarity">
    <text evidence="3">Belongs to the HARBI1 family.</text>
</comment>
<evidence type="ECO:0000259" key="8">
    <source>
        <dbReference type="Pfam" id="PF13359"/>
    </source>
</evidence>
<dbReference type="InterPro" id="IPR045249">
    <property type="entry name" value="HARBI1-like"/>
</dbReference>
<keyword evidence="7" id="KW-0539">Nucleus</keyword>
<dbReference type="EMBL" id="CAKOFQ010006675">
    <property type="protein sequence ID" value="CAH1958142.1"/>
    <property type="molecule type" value="Genomic_DNA"/>
</dbReference>
<sequence>MLFNSELFVQCSTAKMENQVTLSTEVNKVIILIAIQCVKKLLVSRKKNRRNRKIWVRDWLSRRENLGASTRLLAEMREEDIDGYKNHLRMLPHQFDELLSKTGSAIQKQDTHMRNAIPAKVKLEITLRYLATGDSLYTLEALHRVARSTIAKFLPEVCNAIYSALKDYMQIPGPEDWKRIEHGFRTKWNFPGCVGALDGKHINILAPDDTSDYYNYKGAHSIILLALADDDYCFSYVNVGTNGRASDGGVYQQSKLAQALQNNTLNLPEQSVVVADAAFPLKTYLMKPYRTTPTRKEKIFNYRLSRARRIVENAFGILVTRFRVLLNAIDMAPKKVDYVVLAACALHNWLRKTSDMYITQRCVDFEDIQQRVLIPGAWRTQLRQALEGLPRTRYSNHASQQAEAIRDTYAQLFVTTETVPWQDHMI</sequence>
<evidence type="ECO:0000313" key="10">
    <source>
        <dbReference type="EMBL" id="CAH1977598.1"/>
    </source>
</evidence>
<organism evidence="10 12">
    <name type="scientific">Acanthoscelides obtectus</name>
    <name type="common">Bean weevil</name>
    <name type="synonym">Bruchus obtectus</name>
    <dbReference type="NCBI Taxonomy" id="200917"/>
    <lineage>
        <taxon>Eukaryota</taxon>
        <taxon>Metazoa</taxon>
        <taxon>Ecdysozoa</taxon>
        <taxon>Arthropoda</taxon>
        <taxon>Hexapoda</taxon>
        <taxon>Insecta</taxon>
        <taxon>Pterygota</taxon>
        <taxon>Neoptera</taxon>
        <taxon>Endopterygota</taxon>
        <taxon>Coleoptera</taxon>
        <taxon>Polyphaga</taxon>
        <taxon>Cucujiformia</taxon>
        <taxon>Chrysomeloidea</taxon>
        <taxon>Chrysomelidae</taxon>
        <taxon>Bruchinae</taxon>
        <taxon>Bruchini</taxon>
        <taxon>Acanthoscelides</taxon>
    </lineage>
</organism>
<name>A0A9P0KMH3_ACAOB</name>
<evidence type="ECO:0000256" key="4">
    <source>
        <dbReference type="ARBA" id="ARBA00022722"/>
    </source>
</evidence>
<feature type="domain" description="DDE Tnp4" evidence="8">
    <location>
        <begin position="197"/>
        <end position="348"/>
    </location>
</feature>
<gene>
    <name evidence="10" type="ORF">ACAOBT_LOCUS12750</name>
    <name evidence="11" type="ORF">ACAOBT_LOCUS14351</name>
    <name evidence="9" type="ORF">ACAOBT_LOCUS2491</name>
</gene>
<protein>
    <recommendedName>
        <fullName evidence="8">DDE Tnp4 domain-containing protein</fullName>
    </recommendedName>
</protein>
<dbReference type="InterPro" id="IPR027806">
    <property type="entry name" value="HARBI1_dom"/>
</dbReference>
<dbReference type="GO" id="GO:0005634">
    <property type="term" value="C:nucleus"/>
    <property type="evidence" value="ECO:0007669"/>
    <property type="project" value="UniProtKB-SubCell"/>
</dbReference>
<dbReference type="OrthoDB" id="6744135at2759"/>
<keyword evidence="6" id="KW-0378">Hydrolase</keyword>
<evidence type="ECO:0000256" key="7">
    <source>
        <dbReference type="ARBA" id="ARBA00023242"/>
    </source>
</evidence>
<dbReference type="PANTHER" id="PTHR22930">
    <property type="match status" value="1"/>
</dbReference>
<comment type="caution">
    <text evidence="10">The sequence shown here is derived from an EMBL/GenBank/DDBJ whole genome shotgun (WGS) entry which is preliminary data.</text>
</comment>
<evidence type="ECO:0000256" key="3">
    <source>
        <dbReference type="ARBA" id="ARBA00006958"/>
    </source>
</evidence>
<evidence type="ECO:0000256" key="2">
    <source>
        <dbReference type="ARBA" id="ARBA00004123"/>
    </source>
</evidence>
<keyword evidence="5" id="KW-0479">Metal-binding</keyword>
<evidence type="ECO:0000256" key="6">
    <source>
        <dbReference type="ARBA" id="ARBA00022801"/>
    </source>
</evidence>